<feature type="compositionally biased region" description="Low complexity" evidence="1">
    <location>
        <begin position="150"/>
        <end position="167"/>
    </location>
</feature>
<protein>
    <submittedName>
        <fullName evidence="2">Uncharacterized protein</fullName>
    </submittedName>
</protein>
<feature type="region of interest" description="Disordered" evidence="1">
    <location>
        <begin position="150"/>
        <end position="248"/>
    </location>
</feature>
<dbReference type="Proteomes" id="UP000756921">
    <property type="component" value="Unassembled WGS sequence"/>
</dbReference>
<dbReference type="EMBL" id="WJXW01000006">
    <property type="protein sequence ID" value="KAF9735091.1"/>
    <property type="molecule type" value="Genomic_DNA"/>
</dbReference>
<dbReference type="OrthoDB" id="3800892at2759"/>
<comment type="caution">
    <text evidence="2">The sequence shown here is derived from an EMBL/GenBank/DDBJ whole genome shotgun (WGS) entry which is preliminary data.</text>
</comment>
<accession>A0A9P6GH59</accession>
<evidence type="ECO:0000313" key="3">
    <source>
        <dbReference type="Proteomes" id="UP000756921"/>
    </source>
</evidence>
<evidence type="ECO:0000313" key="2">
    <source>
        <dbReference type="EMBL" id="KAF9735091.1"/>
    </source>
</evidence>
<feature type="compositionally biased region" description="Basic and acidic residues" evidence="1">
    <location>
        <begin position="281"/>
        <end position="324"/>
    </location>
</feature>
<feature type="compositionally biased region" description="Pro residues" evidence="1">
    <location>
        <begin position="376"/>
        <end position="386"/>
    </location>
</feature>
<keyword evidence="3" id="KW-1185">Reference proteome</keyword>
<organism evidence="2 3">
    <name type="scientific">Paraphaeosphaeria minitans</name>
    <dbReference type="NCBI Taxonomy" id="565426"/>
    <lineage>
        <taxon>Eukaryota</taxon>
        <taxon>Fungi</taxon>
        <taxon>Dikarya</taxon>
        <taxon>Ascomycota</taxon>
        <taxon>Pezizomycotina</taxon>
        <taxon>Dothideomycetes</taxon>
        <taxon>Pleosporomycetidae</taxon>
        <taxon>Pleosporales</taxon>
        <taxon>Massarineae</taxon>
        <taxon>Didymosphaeriaceae</taxon>
        <taxon>Paraphaeosphaeria</taxon>
    </lineage>
</organism>
<feature type="region of interest" description="Disordered" evidence="1">
    <location>
        <begin position="261"/>
        <end position="386"/>
    </location>
</feature>
<gene>
    <name evidence="2" type="ORF">PMIN01_06496</name>
</gene>
<proteinExistence type="predicted"/>
<reference evidence="2" key="1">
    <citation type="journal article" date="2020" name="Mol. Plant Microbe Interact.">
        <title>Genome Sequence of the Biocontrol Agent Coniothyrium minitans strain Conio (IMI 134523).</title>
        <authorList>
            <person name="Patel D."/>
            <person name="Shittu T.A."/>
            <person name="Baroncelli R."/>
            <person name="Muthumeenakshi S."/>
            <person name="Osborne T.H."/>
            <person name="Janganan T.K."/>
            <person name="Sreenivasaprasad S."/>
        </authorList>
    </citation>
    <scope>NUCLEOTIDE SEQUENCE</scope>
    <source>
        <strain evidence="2">Conio</strain>
    </source>
</reference>
<dbReference type="AlphaFoldDB" id="A0A9P6GH59"/>
<feature type="compositionally biased region" description="Basic and acidic residues" evidence="1">
    <location>
        <begin position="194"/>
        <end position="203"/>
    </location>
</feature>
<feature type="compositionally biased region" description="Basic and acidic residues" evidence="1">
    <location>
        <begin position="211"/>
        <end position="226"/>
    </location>
</feature>
<feature type="compositionally biased region" description="Low complexity" evidence="1">
    <location>
        <begin position="337"/>
        <end position="356"/>
    </location>
</feature>
<sequence>MATTTTTQRTAASAAPPTTIHIRARHTSTPTMADPSAPPAAAADTLTCKACGRTLATISADGELQPHGALREGCALCMDMVMHCREYDEVKGYFGELAHRRDDYRPRQLALEVVHEAQMKLGNFIQAVAEWGDEGEDEDEDEPFEGVGSLEQEQTETATATATAEAEPANAQPRHKRPLSPASSPPRKRAKRSRLSERQRRVGFDPSVVFRDAEAAEKRVDAEFSRNSEGYSPGRYAAPEGSEWLDTSGNSLRETQFFGVQKRGQKWVPTKEGIGMDEEWERGGGEAGVEHGEEEESMGHADEDQGDRGDGRMELVVEEADSKPSSDITLPHRTLAGWSDPSSQSSGPDPTPSSDGVADIQVHGRPSIFGDGTPRTTPPGRNPPMY</sequence>
<name>A0A9P6GH59_9PLEO</name>
<evidence type="ECO:0000256" key="1">
    <source>
        <dbReference type="SAM" id="MobiDB-lite"/>
    </source>
</evidence>